<dbReference type="InterPro" id="IPR029787">
    <property type="entry name" value="Nucleotide_cyclase"/>
</dbReference>
<evidence type="ECO:0000259" key="3">
    <source>
        <dbReference type="PROSITE" id="PS50125"/>
    </source>
</evidence>
<name>A0ABW2A8L4_9GAMM</name>
<dbReference type="PROSITE" id="PS50125">
    <property type="entry name" value="GUANYLATE_CYCLASE_2"/>
    <property type="match status" value="1"/>
</dbReference>
<keyword evidence="1" id="KW-0547">Nucleotide-binding</keyword>
<dbReference type="Proteomes" id="UP001596422">
    <property type="component" value="Unassembled WGS sequence"/>
</dbReference>
<evidence type="ECO:0000256" key="1">
    <source>
        <dbReference type="ARBA" id="ARBA00022741"/>
    </source>
</evidence>
<dbReference type="InterPro" id="IPR041664">
    <property type="entry name" value="AAA_16"/>
</dbReference>
<dbReference type="Pfam" id="PF00211">
    <property type="entry name" value="Guanylate_cyc"/>
    <property type="match status" value="1"/>
</dbReference>
<dbReference type="RefSeq" id="WP_379912259.1">
    <property type="nucleotide sequence ID" value="NZ_JBHSWE010000001.1"/>
</dbReference>
<proteinExistence type="predicted"/>
<dbReference type="Pfam" id="PF13191">
    <property type="entry name" value="AAA_16"/>
    <property type="match status" value="1"/>
</dbReference>
<keyword evidence="5" id="KW-1185">Reference proteome</keyword>
<dbReference type="SMART" id="SM00044">
    <property type="entry name" value="CYCc"/>
    <property type="match status" value="1"/>
</dbReference>
<dbReference type="PANTHER" id="PTHR16305:SF28">
    <property type="entry name" value="GUANYLATE CYCLASE DOMAIN-CONTAINING PROTEIN"/>
    <property type="match status" value="1"/>
</dbReference>
<evidence type="ECO:0000313" key="5">
    <source>
        <dbReference type="Proteomes" id="UP001596422"/>
    </source>
</evidence>
<feature type="domain" description="Guanylate cyclase" evidence="3">
    <location>
        <begin position="90"/>
        <end position="223"/>
    </location>
</feature>
<dbReference type="Gene3D" id="3.30.70.1230">
    <property type="entry name" value="Nucleotide cyclase"/>
    <property type="match status" value="1"/>
</dbReference>
<dbReference type="Gene3D" id="1.25.40.10">
    <property type="entry name" value="Tetratricopeptide repeat domain"/>
    <property type="match status" value="1"/>
</dbReference>
<dbReference type="EMBL" id="JBHSWE010000001">
    <property type="protein sequence ID" value="MFC6673679.1"/>
    <property type="molecule type" value="Genomic_DNA"/>
</dbReference>
<dbReference type="CDD" id="cd07302">
    <property type="entry name" value="CHD"/>
    <property type="match status" value="1"/>
</dbReference>
<dbReference type="Gene3D" id="3.40.50.300">
    <property type="entry name" value="P-loop containing nucleotide triphosphate hydrolases"/>
    <property type="match status" value="1"/>
</dbReference>
<reference evidence="5" key="1">
    <citation type="journal article" date="2019" name="Int. J. Syst. Evol. Microbiol.">
        <title>The Global Catalogue of Microorganisms (GCM) 10K type strain sequencing project: providing services to taxonomists for standard genome sequencing and annotation.</title>
        <authorList>
            <consortium name="The Broad Institute Genomics Platform"/>
            <consortium name="The Broad Institute Genome Sequencing Center for Infectious Disease"/>
            <person name="Wu L."/>
            <person name="Ma J."/>
        </authorList>
    </citation>
    <scope>NUCLEOTIDE SEQUENCE [LARGE SCALE GENOMIC DNA]</scope>
    <source>
        <strain evidence="5">NBRC 111756</strain>
    </source>
</reference>
<evidence type="ECO:0000313" key="4">
    <source>
        <dbReference type="EMBL" id="MFC6673679.1"/>
    </source>
</evidence>
<organism evidence="4 5">
    <name type="scientific">Marinobacterium aestuariivivens</name>
    <dbReference type="NCBI Taxonomy" id="1698799"/>
    <lineage>
        <taxon>Bacteria</taxon>
        <taxon>Pseudomonadati</taxon>
        <taxon>Pseudomonadota</taxon>
        <taxon>Gammaproteobacteria</taxon>
        <taxon>Oceanospirillales</taxon>
        <taxon>Oceanospirillaceae</taxon>
        <taxon>Marinobacterium</taxon>
    </lineage>
</organism>
<sequence length="910" mass="101848">MRCANCGFENPASANFCDQCGTALQRVCPHCAHPVRPAARFCGECGQSLTVTAAVTPVHYTPQYLAERIRAEQAVLQAQGDSPGERRIITALFADMAGSTALIEDLDPEEVQRLIDPVLALMMDAVHHYEGYVAKSLGDGILALFGAPIAHEDHPQRALYAALRMQQEMSRYAQRIRQQQGVSLQIRIGIHTGEVVVRSVRTEDLHIDYDPVGQSIHLASRMESLATPGSILLSEATFRLVEGYVECRALGAVPVKGIAKPIEVYEALGLGPLRTRLQVAARRGLVPFVGRQHELSVLTAAWSRAREGRGQLVGVVGEPGVGKSRLFHELRSAVAKQGLVLETFSVSHGKAFAYMPVVELLKQYFGLSVRDDDRARREKVTGKVMTLERRLEDCLPYLLFLLGIEEPEPVLQQMDPQLRRQRTFEALRRLLICESRSQPLILLFEDLQWLDSETEAFLRFLVEGIAAAPILLLANYRPEYRHDWAERDEYTQLRLEPFGQAEAEELLRTLLGEDPSLQPLKPLLLAQTEGNPFFLEEVVQTLVEEGILAGSAGAYRLLRAPGDWRIPATVQGVLTARIDRLAADEKALLQTLAVIGKEFSWSLVRQLVGPPEERLRRQLSRLQAGGFLYEHPSFPEVEYSFKHGLTQEVAYASLLTEQRSELHERTAQAIEALFSSQLEDHCSELAHHYSHSGNSGKAVEYLQRAGQQAIRRSANQEAIAQLTGALELLRRQPESATRTGSELNLLLMLGPVWMTVKGYASPEVEATYTEALQLCRRLGETPQRFPALMGLRTFYHVRGDLLTAHELGEQLLMLAEKAQDPELLLEAHRVLGAGCSSWAGWPSPAGIWSRRWGCTSRSVTAPMCFSTAWIPVFSRSRFWPGCSGIRVTRRRRWRAVRRRSSWHGIWPFPM</sequence>
<dbReference type="SUPFAM" id="SSF55073">
    <property type="entry name" value="Nucleotide cyclase"/>
    <property type="match status" value="1"/>
</dbReference>
<dbReference type="Pfam" id="PF12773">
    <property type="entry name" value="DZR"/>
    <property type="match status" value="1"/>
</dbReference>
<dbReference type="InterPro" id="IPR011990">
    <property type="entry name" value="TPR-like_helical_dom_sf"/>
</dbReference>
<keyword evidence="2" id="KW-0067">ATP-binding</keyword>
<accession>A0ABW2A8L4</accession>
<dbReference type="SUPFAM" id="SSF52540">
    <property type="entry name" value="P-loop containing nucleoside triphosphate hydrolases"/>
    <property type="match status" value="1"/>
</dbReference>
<gene>
    <name evidence="4" type="ORF">ACFQDL_28995</name>
</gene>
<dbReference type="InterPro" id="IPR025874">
    <property type="entry name" value="DZR"/>
</dbReference>
<dbReference type="InterPro" id="IPR001054">
    <property type="entry name" value="A/G_cyclase"/>
</dbReference>
<protein>
    <submittedName>
        <fullName evidence="4">Adenylate/guanylate cyclase domain-containing protein</fullName>
    </submittedName>
</protein>
<evidence type="ECO:0000256" key="2">
    <source>
        <dbReference type="ARBA" id="ARBA00022840"/>
    </source>
</evidence>
<comment type="caution">
    <text evidence="4">The sequence shown here is derived from an EMBL/GenBank/DDBJ whole genome shotgun (WGS) entry which is preliminary data.</text>
</comment>
<dbReference type="InterPro" id="IPR027417">
    <property type="entry name" value="P-loop_NTPase"/>
</dbReference>
<dbReference type="PANTHER" id="PTHR16305">
    <property type="entry name" value="TESTICULAR SOLUBLE ADENYLYL CYCLASE"/>
    <property type="match status" value="1"/>
</dbReference>